<dbReference type="AlphaFoldDB" id="A0A951QDF0"/>
<protein>
    <submittedName>
        <fullName evidence="1">Uncharacterized protein</fullName>
    </submittedName>
</protein>
<sequence>METLQSVMSDPLLLISPIHLSEIHPQLLPSPKFCIGQQVLWAIVPTHGFGTIVGLIFARCTSIQATGFHYAICLDPVSPSSADCKADWAFEADLELLETHAHLLPSVDFTSSSR</sequence>
<reference evidence="1" key="2">
    <citation type="journal article" date="2022" name="Microbiol. Resour. Announc.">
        <title>Metagenome Sequencing to Explore Phylogenomics of Terrestrial Cyanobacteria.</title>
        <authorList>
            <person name="Ward R.D."/>
            <person name="Stajich J.E."/>
            <person name="Johansen J.R."/>
            <person name="Huntemann M."/>
            <person name="Clum A."/>
            <person name="Foster B."/>
            <person name="Foster B."/>
            <person name="Roux S."/>
            <person name="Palaniappan K."/>
            <person name="Varghese N."/>
            <person name="Mukherjee S."/>
            <person name="Reddy T.B.K."/>
            <person name="Daum C."/>
            <person name="Copeland A."/>
            <person name="Chen I.A."/>
            <person name="Ivanova N.N."/>
            <person name="Kyrpides N.C."/>
            <person name="Shapiro N."/>
            <person name="Eloe-Fadrosh E.A."/>
            <person name="Pietrasiak N."/>
        </authorList>
    </citation>
    <scope>NUCLEOTIDE SEQUENCE</scope>
    <source>
        <strain evidence="1">UHER 2000/2452</strain>
    </source>
</reference>
<dbReference type="EMBL" id="JAHHHD010000014">
    <property type="protein sequence ID" value="MBW4659700.1"/>
    <property type="molecule type" value="Genomic_DNA"/>
</dbReference>
<reference evidence="1" key="1">
    <citation type="submission" date="2021-05" db="EMBL/GenBank/DDBJ databases">
        <authorList>
            <person name="Pietrasiak N."/>
            <person name="Ward R."/>
            <person name="Stajich J.E."/>
            <person name="Kurbessoian T."/>
        </authorList>
    </citation>
    <scope>NUCLEOTIDE SEQUENCE</scope>
    <source>
        <strain evidence="1">UHER 2000/2452</strain>
    </source>
</reference>
<gene>
    <name evidence="1" type="ORF">KME15_13570</name>
</gene>
<evidence type="ECO:0000313" key="2">
    <source>
        <dbReference type="Proteomes" id="UP000757435"/>
    </source>
</evidence>
<proteinExistence type="predicted"/>
<dbReference type="Proteomes" id="UP000757435">
    <property type="component" value="Unassembled WGS sequence"/>
</dbReference>
<evidence type="ECO:0000313" key="1">
    <source>
        <dbReference type="EMBL" id="MBW4659700.1"/>
    </source>
</evidence>
<comment type="caution">
    <text evidence="1">The sequence shown here is derived from an EMBL/GenBank/DDBJ whole genome shotgun (WGS) entry which is preliminary data.</text>
</comment>
<organism evidence="1 2">
    <name type="scientific">Drouetiella hepatica Uher 2000/2452</name>
    <dbReference type="NCBI Taxonomy" id="904376"/>
    <lineage>
        <taxon>Bacteria</taxon>
        <taxon>Bacillati</taxon>
        <taxon>Cyanobacteriota</taxon>
        <taxon>Cyanophyceae</taxon>
        <taxon>Oculatellales</taxon>
        <taxon>Oculatellaceae</taxon>
        <taxon>Drouetiella</taxon>
    </lineage>
</organism>
<accession>A0A951QDF0</accession>
<name>A0A951QDF0_9CYAN</name>